<dbReference type="Pfam" id="PF00126">
    <property type="entry name" value="HTH_1"/>
    <property type="match status" value="1"/>
</dbReference>
<dbReference type="SUPFAM" id="SSF46785">
    <property type="entry name" value="Winged helix' DNA-binding domain"/>
    <property type="match status" value="1"/>
</dbReference>
<feature type="domain" description="HTH lysR-type" evidence="5">
    <location>
        <begin position="6"/>
        <end position="63"/>
    </location>
</feature>
<proteinExistence type="inferred from homology"/>
<dbReference type="InterPro" id="IPR036390">
    <property type="entry name" value="WH_DNA-bd_sf"/>
</dbReference>
<dbReference type="InterPro" id="IPR000847">
    <property type="entry name" value="LysR_HTH_N"/>
</dbReference>
<reference evidence="6 7" key="1">
    <citation type="journal article" date="2019" name="Biochem. Eng. J.">
        <title>Metabolic engineering of the marine bacteria Neptunomonas concharum for the production of acetoin and meso-2,3-butanediol from acetate.</title>
        <authorList>
            <person name="Li W."/>
            <person name="Pu N."/>
            <person name="Liu C.-X."/>
            <person name="Yuan Q.-P."/>
            <person name="Li Z.-J."/>
        </authorList>
    </citation>
    <scope>NUCLEOTIDE SEQUENCE [LARGE SCALE GENOMIC DNA]</scope>
    <source>
        <strain evidence="6 7">JCM17730</strain>
    </source>
</reference>
<dbReference type="PANTHER" id="PTHR30118">
    <property type="entry name" value="HTH-TYPE TRANSCRIPTIONAL REGULATOR LEUO-RELATED"/>
    <property type="match status" value="1"/>
</dbReference>
<comment type="similarity">
    <text evidence="1">Belongs to the LysR transcriptional regulatory family.</text>
</comment>
<dbReference type="Proteomes" id="UP000324760">
    <property type="component" value="Chromosome"/>
</dbReference>
<dbReference type="PROSITE" id="PS50931">
    <property type="entry name" value="HTH_LYSR"/>
    <property type="match status" value="1"/>
</dbReference>
<dbReference type="AlphaFoldDB" id="A0A5P1RB92"/>
<dbReference type="InterPro" id="IPR037402">
    <property type="entry name" value="YidZ_PBP2"/>
</dbReference>
<dbReference type="RefSeq" id="WP_138987164.1">
    <property type="nucleotide sequence ID" value="NZ_CP043869.1"/>
</dbReference>
<dbReference type="GO" id="GO:0003677">
    <property type="term" value="F:DNA binding"/>
    <property type="evidence" value="ECO:0007669"/>
    <property type="project" value="UniProtKB-KW"/>
</dbReference>
<keyword evidence="3" id="KW-0238">DNA-binding</keyword>
<evidence type="ECO:0000313" key="7">
    <source>
        <dbReference type="Proteomes" id="UP000324760"/>
    </source>
</evidence>
<dbReference type="InterPro" id="IPR005119">
    <property type="entry name" value="LysR_subst-bd"/>
</dbReference>
<evidence type="ECO:0000256" key="3">
    <source>
        <dbReference type="ARBA" id="ARBA00023125"/>
    </source>
</evidence>
<dbReference type="GO" id="GO:0003700">
    <property type="term" value="F:DNA-binding transcription factor activity"/>
    <property type="evidence" value="ECO:0007669"/>
    <property type="project" value="InterPro"/>
</dbReference>
<dbReference type="InterPro" id="IPR036388">
    <property type="entry name" value="WH-like_DNA-bd_sf"/>
</dbReference>
<evidence type="ECO:0000256" key="1">
    <source>
        <dbReference type="ARBA" id="ARBA00009437"/>
    </source>
</evidence>
<evidence type="ECO:0000313" key="6">
    <source>
        <dbReference type="EMBL" id="QEQ96552.1"/>
    </source>
</evidence>
<dbReference type="Gene3D" id="1.10.10.10">
    <property type="entry name" value="Winged helix-like DNA-binding domain superfamily/Winged helix DNA-binding domain"/>
    <property type="match status" value="1"/>
</dbReference>
<dbReference type="SUPFAM" id="SSF53850">
    <property type="entry name" value="Periplasmic binding protein-like II"/>
    <property type="match status" value="1"/>
</dbReference>
<dbReference type="Pfam" id="PF03466">
    <property type="entry name" value="LysR_substrate"/>
    <property type="match status" value="1"/>
</dbReference>
<dbReference type="PRINTS" id="PR00039">
    <property type="entry name" value="HTHLYSR"/>
</dbReference>
<keyword evidence="7" id="KW-1185">Reference proteome</keyword>
<dbReference type="KEGG" id="ncu:F0U83_07430"/>
<dbReference type="CDD" id="cd08417">
    <property type="entry name" value="PBP2_Nitroaromatics_like"/>
    <property type="match status" value="1"/>
</dbReference>
<evidence type="ECO:0000256" key="4">
    <source>
        <dbReference type="ARBA" id="ARBA00023163"/>
    </source>
</evidence>
<evidence type="ECO:0000256" key="2">
    <source>
        <dbReference type="ARBA" id="ARBA00023015"/>
    </source>
</evidence>
<protein>
    <submittedName>
        <fullName evidence="6">LysR family transcriptional regulator</fullName>
    </submittedName>
</protein>
<gene>
    <name evidence="6" type="ORF">F0U83_07430</name>
</gene>
<dbReference type="EMBL" id="CP043869">
    <property type="protein sequence ID" value="QEQ96552.1"/>
    <property type="molecule type" value="Genomic_DNA"/>
</dbReference>
<dbReference type="InterPro" id="IPR050389">
    <property type="entry name" value="LysR-type_TF"/>
</dbReference>
<accession>A0A5P1RB92</accession>
<name>A0A5P1RB92_9GAMM</name>
<dbReference type="PANTHER" id="PTHR30118:SF15">
    <property type="entry name" value="TRANSCRIPTIONAL REGULATORY PROTEIN"/>
    <property type="match status" value="1"/>
</dbReference>
<sequence length="314" mass="35132">MNLDKIDLNLLVYLDVLLRERNVTRSASLLGITQPAMSNGLRRLRETFSDPLLVRTSEGMMPTERAILLQPVIRQVLASIEQAVEPGTDFDASCSDRVFRIMTSDYGESTLIPTVLARLTEEAPGVVLDILTPSDMSFLEVEQGEVDLVINRFDTLPQAFHQVTLWQDSFSCLLSADNPLADSFSLDSYLQGHHVWVSKTGMGAGMGLTPKDTTRLGWVDEALLKCGHKRHISVFTRHYQSAALLAEQKGLIVTIPTKAAMAQQHNPKLKIFPPPFEVPSFELKMAWSPLLQHNRAHQWLRRLVTESAQKLASM</sequence>
<keyword evidence="4" id="KW-0804">Transcription</keyword>
<evidence type="ECO:0000259" key="5">
    <source>
        <dbReference type="PROSITE" id="PS50931"/>
    </source>
</evidence>
<dbReference type="Gene3D" id="3.40.190.10">
    <property type="entry name" value="Periplasmic binding protein-like II"/>
    <property type="match status" value="2"/>
</dbReference>
<keyword evidence="2" id="KW-0805">Transcription regulation</keyword>
<dbReference type="OrthoDB" id="8839911at2"/>
<organism evidence="6 7">
    <name type="scientific">Neptunomonas concharum</name>
    <dbReference type="NCBI Taxonomy" id="1031538"/>
    <lineage>
        <taxon>Bacteria</taxon>
        <taxon>Pseudomonadati</taxon>
        <taxon>Pseudomonadota</taxon>
        <taxon>Gammaproteobacteria</taxon>
        <taxon>Oceanospirillales</taxon>
        <taxon>Oceanospirillaceae</taxon>
        <taxon>Neptunomonas</taxon>
    </lineage>
</organism>